<organism evidence="3 4">
    <name type="scientific">Nannocystis punicea</name>
    <dbReference type="NCBI Taxonomy" id="2995304"/>
    <lineage>
        <taxon>Bacteria</taxon>
        <taxon>Pseudomonadati</taxon>
        <taxon>Myxococcota</taxon>
        <taxon>Polyangia</taxon>
        <taxon>Nannocystales</taxon>
        <taxon>Nannocystaceae</taxon>
        <taxon>Nannocystis</taxon>
    </lineage>
</organism>
<evidence type="ECO:0000256" key="1">
    <source>
        <dbReference type="SAM" id="MobiDB-lite"/>
    </source>
</evidence>
<evidence type="ECO:0000313" key="4">
    <source>
        <dbReference type="Proteomes" id="UP001164459"/>
    </source>
</evidence>
<protein>
    <submittedName>
        <fullName evidence="3">ADYC domain-containing protein</fullName>
    </submittedName>
</protein>
<evidence type="ECO:0000259" key="2">
    <source>
        <dbReference type="Pfam" id="PF20032"/>
    </source>
</evidence>
<dbReference type="Pfam" id="PF20032">
    <property type="entry name" value="ADYC"/>
    <property type="match status" value="1"/>
</dbReference>
<gene>
    <name evidence="3" type="ORF">O0S08_07240</name>
</gene>
<sequence length="309" mass="33197">MARHGSRRALIFSLIAGCGAPTEPAPAKLAAVPAKGPATQLEDGSRPVPAPTPADSREPEPAGAPKVEIDRTAFRITLPDGHVLSDNEMIGVVLTVRDEEGAWRKVRIEKIEADPRDPEITLHELSVQDPETSTWAPLCAPGPDGLARAMPLAGTWMADGRYEAADGAFNVTCTSGAIGKCVRFGYKPWVTASDGSSLWDYHQACVRMVRADYCGDGTSFTKNGTQINIFDRLKIQMLDKAPGYVLEAAWGPAGALCVHHPRVAETATLAQLEAKCPERLRGRTGAACNREAFAADPQYRLFNLSVPPK</sequence>
<feature type="region of interest" description="Disordered" evidence="1">
    <location>
        <begin position="31"/>
        <end position="68"/>
    </location>
</feature>
<dbReference type="Proteomes" id="UP001164459">
    <property type="component" value="Chromosome"/>
</dbReference>
<name>A0ABY7H9X5_9BACT</name>
<evidence type="ECO:0000313" key="3">
    <source>
        <dbReference type="EMBL" id="WAS95943.1"/>
    </source>
</evidence>
<dbReference type="RefSeq" id="WP_269038287.1">
    <property type="nucleotide sequence ID" value="NZ_CP114040.1"/>
</dbReference>
<feature type="domain" description="ADYC" evidence="2">
    <location>
        <begin position="87"/>
        <end position="263"/>
    </location>
</feature>
<accession>A0ABY7H9X5</accession>
<reference evidence="3" key="1">
    <citation type="submission" date="2022-11" db="EMBL/GenBank/DDBJ databases">
        <title>Minimal conservation of predation-associated metabolite biosynthetic gene clusters underscores biosynthetic potential of Myxococcota including descriptions for ten novel species: Archangium lansinium sp. nov., Myxococcus landrumus sp. nov., Nannocystis bai.</title>
        <authorList>
            <person name="Ahearne A."/>
            <person name="Stevens C."/>
            <person name="Dowd S."/>
        </authorList>
    </citation>
    <scope>NUCLEOTIDE SEQUENCE</scope>
    <source>
        <strain evidence="3">Fl3</strain>
    </source>
</reference>
<proteinExistence type="predicted"/>
<dbReference type="InterPro" id="IPR045426">
    <property type="entry name" value="ADYC"/>
</dbReference>
<dbReference type="EMBL" id="CP114040">
    <property type="protein sequence ID" value="WAS95943.1"/>
    <property type="molecule type" value="Genomic_DNA"/>
</dbReference>
<keyword evidence="4" id="KW-1185">Reference proteome</keyword>